<proteinExistence type="predicted"/>
<name>A0A2T1AAL3_TRISK</name>
<reference evidence="1 2" key="1">
    <citation type="submission" date="2018-03" db="EMBL/GenBank/DDBJ databases">
        <title>Genomic Encyclopedia of Archaeal and Bacterial Type Strains, Phase II (KMG-II): from individual species to whole genera.</title>
        <authorList>
            <person name="Goeker M."/>
        </authorList>
    </citation>
    <scope>NUCLEOTIDE SEQUENCE [LARGE SCALE GENOMIC DNA]</scope>
    <source>
        <strain evidence="1 2">DSM 25328</strain>
    </source>
</reference>
<dbReference type="EMBL" id="PVUF01000014">
    <property type="protein sequence ID" value="PRZ45604.1"/>
    <property type="molecule type" value="Genomic_DNA"/>
</dbReference>
<dbReference type="OrthoDB" id="6983824at2"/>
<evidence type="ECO:0000313" key="1">
    <source>
        <dbReference type="EMBL" id="PRZ45604.1"/>
    </source>
</evidence>
<dbReference type="Proteomes" id="UP000237718">
    <property type="component" value="Unassembled WGS sequence"/>
</dbReference>
<protein>
    <submittedName>
        <fullName evidence="1">Uncharacterized protein</fullName>
    </submittedName>
</protein>
<dbReference type="AlphaFoldDB" id="A0A2T1AAL3"/>
<evidence type="ECO:0000313" key="2">
    <source>
        <dbReference type="Proteomes" id="UP000237718"/>
    </source>
</evidence>
<comment type="caution">
    <text evidence="1">The sequence shown here is derived from an EMBL/GenBank/DDBJ whole genome shotgun (WGS) entry which is preliminary data.</text>
</comment>
<organism evidence="1 2">
    <name type="scientific">Tritonibacter scottomollicae</name>
    <name type="common">Epibacterium scottomollicae</name>
    <dbReference type="NCBI Taxonomy" id="483013"/>
    <lineage>
        <taxon>Bacteria</taxon>
        <taxon>Pseudomonadati</taxon>
        <taxon>Pseudomonadota</taxon>
        <taxon>Alphaproteobacteria</taxon>
        <taxon>Rhodobacterales</taxon>
        <taxon>Paracoccaceae</taxon>
        <taxon>Tritonibacter</taxon>
    </lineage>
</organism>
<accession>A0A2T1AAL3</accession>
<dbReference type="RefSeq" id="WP_106165023.1">
    <property type="nucleotide sequence ID" value="NZ_JBLWXK010000015.1"/>
</dbReference>
<sequence length="312" mass="35819">MSEFVRLGDTTTAPVRVDLNMFERLTRGKHPWAQYDSSKKKVQRFGLCPECNNAMVLVNIHNPEPQVTPHGRHRLKRVDGFEYCLEEILGCPLLDSRLKSDLEADITALTPEAVELREFLVENFNLAAGMFAETTGISPSKTMLRKMLRLFFEDRWYRWPTVTKGNLPWTFARLTCNFNLYKQKIRPESAVWTAVQKHVPHAALGEYGRLEARGSHRVYLEFGLGQHKVRSTQDGRIRETISLHVLNTDPVAKVDEPVFETTLDLNTEEFLRRVAHKLHPAGYGAELVEEARMVLADYLHNHPEARSPEVET</sequence>
<gene>
    <name evidence="1" type="ORF">CLV89_11455</name>
</gene>